<dbReference type="PANTHER" id="PTHR34853">
    <property type="match status" value="1"/>
</dbReference>
<dbReference type="Proteomes" id="UP000054821">
    <property type="component" value="Unassembled WGS sequence"/>
</dbReference>
<dbReference type="GeneID" id="29987508"/>
<dbReference type="SUPFAM" id="SSF53474">
    <property type="entry name" value="alpha/beta-Hydrolases"/>
    <property type="match status" value="1"/>
</dbReference>
<feature type="domain" description="AB hydrolase-1" evidence="2">
    <location>
        <begin position="156"/>
        <end position="389"/>
    </location>
</feature>
<dbReference type="STRING" id="398673.A0A2P4ZCT2"/>
<protein>
    <recommendedName>
        <fullName evidence="2">AB hydrolase-1 domain-containing protein</fullName>
    </recommendedName>
</protein>
<comment type="caution">
    <text evidence="3">The sequence shown here is derived from an EMBL/GenBank/DDBJ whole genome shotgun (WGS) entry which is preliminary data.</text>
</comment>
<dbReference type="PANTHER" id="PTHR34853:SF1">
    <property type="entry name" value="LIPASE 5"/>
    <property type="match status" value="1"/>
</dbReference>
<accession>A0A2P4ZCT2</accession>
<dbReference type="GO" id="GO:0016042">
    <property type="term" value="P:lipid catabolic process"/>
    <property type="evidence" value="ECO:0007669"/>
    <property type="project" value="InterPro"/>
</dbReference>
<dbReference type="InterPro" id="IPR005152">
    <property type="entry name" value="Lipase_secreted"/>
</dbReference>
<dbReference type="InterPro" id="IPR000073">
    <property type="entry name" value="AB_hydrolase_1"/>
</dbReference>
<evidence type="ECO:0000259" key="2">
    <source>
        <dbReference type="Pfam" id="PF12697"/>
    </source>
</evidence>
<name>A0A2P4ZCT2_9HYPO</name>
<organism evidence="3 4">
    <name type="scientific">Trichoderma gamsii</name>
    <dbReference type="NCBI Taxonomy" id="398673"/>
    <lineage>
        <taxon>Eukaryota</taxon>
        <taxon>Fungi</taxon>
        <taxon>Dikarya</taxon>
        <taxon>Ascomycota</taxon>
        <taxon>Pezizomycotina</taxon>
        <taxon>Sordariomycetes</taxon>
        <taxon>Hypocreomycetidae</taxon>
        <taxon>Hypocreales</taxon>
        <taxon>Hypocreaceae</taxon>
        <taxon>Trichoderma</taxon>
    </lineage>
</organism>
<dbReference type="Gene3D" id="3.40.50.1820">
    <property type="entry name" value="alpha/beta hydrolase"/>
    <property type="match status" value="1"/>
</dbReference>
<reference evidence="3 4" key="1">
    <citation type="journal article" date="2016" name="Genome Announc.">
        <title>Draft Whole-Genome Sequence of Trichoderma gamsii T6085, a Promising Biocontrol Agent of Fusarium Head Blight on Wheat.</title>
        <authorList>
            <person name="Baroncelli R."/>
            <person name="Zapparata A."/>
            <person name="Piaggeschi G."/>
            <person name="Sarrocco S."/>
            <person name="Vannacci G."/>
        </authorList>
    </citation>
    <scope>NUCLEOTIDE SEQUENCE [LARGE SCALE GENOMIC DNA]</scope>
    <source>
        <strain evidence="3 4">T6085</strain>
    </source>
</reference>
<proteinExistence type="predicted"/>
<dbReference type="InterPro" id="IPR029058">
    <property type="entry name" value="AB_hydrolase_fold"/>
</dbReference>
<evidence type="ECO:0000256" key="1">
    <source>
        <dbReference type="SAM" id="SignalP"/>
    </source>
</evidence>
<keyword evidence="4" id="KW-1185">Reference proteome</keyword>
<dbReference type="GO" id="GO:0004806">
    <property type="term" value="F:triacylglycerol lipase activity"/>
    <property type="evidence" value="ECO:0007669"/>
    <property type="project" value="InterPro"/>
</dbReference>
<gene>
    <name evidence="3" type="ORF">TGAM01_v208969</name>
</gene>
<evidence type="ECO:0000313" key="4">
    <source>
        <dbReference type="Proteomes" id="UP000054821"/>
    </source>
</evidence>
<keyword evidence="1" id="KW-0732">Signal</keyword>
<sequence length="424" mass="46063">MVLKLASLAFVAFATFVAGQTTQAALHSTSWNSTFVLSPEQRELGNLTEDLADQINNIINFDRTLLANGGPHEDEFYSLPIDLQIPKQPGKLLKLQEVTDLSPFAIPATTAMSRFIYSTTNFNGTLIPASAYILWPYHAKKIGGTKGQKVPTILWTHGTSGFYATGAPSTHRSLFYQDFVPYALALAGYAVVAPDYAGLGVGTSWDASSIPHQYGLYQAGAGDALNALRAALNAFPERLTSNYVSVGHSQGGSVGWGVPELLAQRNGQFNDLIKGHLGTILFAPQTDGFSLPPNALLTWVGKYLRQVFPTFKLSDWLTPLGVDRVELFDQVEGSQMVSTFLFQPEEEIVQPDWKNTWEAAALQQLANPGNRPYKGPMLVIQGDKDPAVSYNSTLATAKSTCKEYPGDLEFLGVPGVDPIEAKDI</sequence>
<dbReference type="RefSeq" id="XP_024404787.1">
    <property type="nucleotide sequence ID" value="XM_024550453.1"/>
</dbReference>
<dbReference type="EMBL" id="JPDN02000041">
    <property type="protein sequence ID" value="PON22095.1"/>
    <property type="molecule type" value="Genomic_DNA"/>
</dbReference>
<feature type="chain" id="PRO_5025550381" description="AB hydrolase-1 domain-containing protein" evidence="1">
    <location>
        <begin position="20"/>
        <end position="424"/>
    </location>
</feature>
<feature type="signal peptide" evidence="1">
    <location>
        <begin position="1"/>
        <end position="19"/>
    </location>
</feature>
<evidence type="ECO:0000313" key="3">
    <source>
        <dbReference type="EMBL" id="PON22095.1"/>
    </source>
</evidence>
<dbReference type="Pfam" id="PF12697">
    <property type="entry name" value="Abhydrolase_6"/>
    <property type="match status" value="1"/>
</dbReference>
<dbReference type="AlphaFoldDB" id="A0A2P4ZCT2"/>